<proteinExistence type="predicted"/>
<evidence type="ECO:0000313" key="2">
    <source>
        <dbReference type="EMBL" id="CAG8720784.1"/>
    </source>
</evidence>
<name>A0A9N9NB29_9GLOM</name>
<dbReference type="Gene3D" id="1.20.5.340">
    <property type="match status" value="1"/>
</dbReference>
<dbReference type="Proteomes" id="UP000789396">
    <property type="component" value="Unassembled WGS sequence"/>
</dbReference>
<reference evidence="2" key="1">
    <citation type="submission" date="2021-06" db="EMBL/GenBank/DDBJ databases">
        <authorList>
            <person name="Kallberg Y."/>
            <person name="Tangrot J."/>
            <person name="Rosling A."/>
        </authorList>
    </citation>
    <scope>NUCLEOTIDE SEQUENCE</scope>
    <source>
        <strain evidence="2">IN212</strain>
    </source>
</reference>
<comment type="caution">
    <text evidence="2">The sequence shown here is derived from an EMBL/GenBank/DDBJ whole genome shotgun (WGS) entry which is preliminary data.</text>
</comment>
<dbReference type="AlphaFoldDB" id="A0A9N9NB29"/>
<feature type="non-terminal residue" evidence="2">
    <location>
        <position position="314"/>
    </location>
</feature>
<protein>
    <submittedName>
        <fullName evidence="2">3851_t:CDS:1</fullName>
    </submittedName>
</protein>
<feature type="coiled-coil region" evidence="1">
    <location>
        <begin position="72"/>
        <end position="309"/>
    </location>
</feature>
<dbReference type="EMBL" id="CAJVPZ010024958">
    <property type="protein sequence ID" value="CAG8720784.1"/>
    <property type="molecule type" value="Genomic_DNA"/>
</dbReference>
<accession>A0A9N9NB29</accession>
<dbReference type="OrthoDB" id="78101at2759"/>
<keyword evidence="3" id="KW-1185">Reference proteome</keyword>
<dbReference type="SUPFAM" id="SSF90257">
    <property type="entry name" value="Myosin rod fragments"/>
    <property type="match status" value="1"/>
</dbReference>
<gene>
    <name evidence="2" type="ORF">RFULGI_LOCUS11441</name>
</gene>
<keyword evidence="1" id="KW-0175">Coiled coil</keyword>
<sequence>MLNKDVNLECDILDNYTSETSTINQQNFTVETSSKELDTEHFPNHFQVSPNLTDSLEETSENVDNITTTVDATQLTTELKMIKNERQQLIEENLGLQGNLKELEGERDKLARLIVMMKVEWEKQYQKLQVDYQKLQVDFKESEINRISLESQLSELRQEYDKLEKSSSRVEEITDRLQEVENQKSALSKMFQDQQNNVQMLRMGMAAEREGWQQREAELKKCESEVKTLRQELNVTLTDKQTMKQKLIEVGKEKMLVDGRIRELESEKKKLGERLLKITDEKGKLTSQLTDYKKQLDKNKAQIAALAKKLAEAD</sequence>
<evidence type="ECO:0000256" key="1">
    <source>
        <dbReference type="SAM" id="Coils"/>
    </source>
</evidence>
<organism evidence="2 3">
    <name type="scientific">Racocetra fulgida</name>
    <dbReference type="NCBI Taxonomy" id="60492"/>
    <lineage>
        <taxon>Eukaryota</taxon>
        <taxon>Fungi</taxon>
        <taxon>Fungi incertae sedis</taxon>
        <taxon>Mucoromycota</taxon>
        <taxon>Glomeromycotina</taxon>
        <taxon>Glomeromycetes</taxon>
        <taxon>Diversisporales</taxon>
        <taxon>Gigasporaceae</taxon>
        <taxon>Racocetra</taxon>
    </lineage>
</organism>
<evidence type="ECO:0000313" key="3">
    <source>
        <dbReference type="Proteomes" id="UP000789396"/>
    </source>
</evidence>